<evidence type="ECO:0000256" key="1">
    <source>
        <dbReference type="SAM" id="SignalP"/>
    </source>
</evidence>
<comment type="caution">
    <text evidence="2">The sequence shown here is derived from an EMBL/GenBank/DDBJ whole genome shotgun (WGS) entry which is preliminary data.</text>
</comment>
<dbReference type="EMBL" id="LYVF01000099">
    <property type="protein sequence ID" value="OAT83676.1"/>
    <property type="molecule type" value="Genomic_DNA"/>
</dbReference>
<dbReference type="AlphaFoldDB" id="A0A1B7LFY8"/>
<reference evidence="2 3" key="1">
    <citation type="submission" date="2016-04" db="EMBL/GenBank/DDBJ databases">
        <authorList>
            <person name="Evans L.H."/>
            <person name="Alamgir A."/>
            <person name="Owens N."/>
            <person name="Weber N.D."/>
            <person name="Virtaneva K."/>
            <person name="Barbian K."/>
            <person name="Babar A."/>
            <person name="Rosenke K."/>
        </authorList>
    </citation>
    <scope>NUCLEOTIDE SEQUENCE [LARGE SCALE GENOMIC DNA]</scope>
    <source>
        <strain evidence="2 3">LMa1</strain>
    </source>
</reference>
<feature type="signal peptide" evidence="1">
    <location>
        <begin position="1"/>
        <end position="26"/>
    </location>
</feature>
<evidence type="ECO:0000313" key="2">
    <source>
        <dbReference type="EMBL" id="OAT83676.1"/>
    </source>
</evidence>
<dbReference type="OrthoDB" id="1718828at2"/>
<accession>A0A1B7LFY8</accession>
<evidence type="ECO:0000313" key="3">
    <source>
        <dbReference type="Proteomes" id="UP000078532"/>
    </source>
</evidence>
<protein>
    <submittedName>
        <fullName evidence="2">Uncharacterized protein</fullName>
    </submittedName>
</protein>
<proteinExistence type="predicted"/>
<name>A0A1B7LFY8_9FIRM</name>
<dbReference type="STRING" id="1838280.A6M21_07515"/>
<organism evidence="2 3">
    <name type="scientific">Desulfotomaculum copahuensis</name>
    <dbReference type="NCBI Taxonomy" id="1838280"/>
    <lineage>
        <taxon>Bacteria</taxon>
        <taxon>Bacillati</taxon>
        <taxon>Bacillota</taxon>
        <taxon>Clostridia</taxon>
        <taxon>Eubacteriales</taxon>
        <taxon>Desulfotomaculaceae</taxon>
        <taxon>Desulfotomaculum</taxon>
    </lineage>
</organism>
<feature type="chain" id="PRO_5008596913" evidence="1">
    <location>
        <begin position="27"/>
        <end position="603"/>
    </location>
</feature>
<keyword evidence="1" id="KW-0732">Signal</keyword>
<dbReference type="RefSeq" id="WP_066667315.1">
    <property type="nucleotide sequence ID" value="NZ_LYVF01000099.1"/>
</dbReference>
<dbReference type="Proteomes" id="UP000078532">
    <property type="component" value="Unassembled WGS sequence"/>
</dbReference>
<keyword evidence="3" id="KW-1185">Reference proteome</keyword>
<sequence length="603" mass="64377">MLKRAIQTFLAALLVFLVFGAVTAYADTCSWQNVNGQQVYGYYTTATDGTNLFVECDPFTNKPDGYAWVNYQYTDYITQQIPVTTYQTIQHTTEVYPVQVIVMENPYTGNVSTPEYSGQQIDTNPGNWPQWNINNTAWSTQGGYLTVAEVQNPNPFPIQASVGLGSALGSYAETVTIPANGIKYADALVPSGAPPGASYQLQLIATIWTTGADPTNSGSFIDLGSGDNSKAYYWDPVTPVVQNCISGSSTDYSHQYLNGTYMILAQPGFIPKYSLTPDPGDTHIGKIDTQQVVGTNSQLIPVNMPHVSFSCTSSNLQIIGYSGRAGNPVYGVTPEIIATLYNGLPYDVILNQNIPFTADLFYTLNGYSGLWFTGSGTIPAGTRIPANSSTVVVIPQPVTALPSGYPAPQNQTNTASCYGLYGTPKDIQAGTYTFGITANGVTKTFSYTFSGSGIVQISSGDVNNVCNMLANSGIPNFNLQLQYGTTGPLIGTDWLSSSTPFSIFDISGTLMSTLGATTPTQQYVPFPYGPGYVVYPAYYIDNVFSVSLPSGIQAGFAAGLQSISGGTQFGVGWGGRQYINYGNPINNVSGYVTAPLVTGAPWS</sequence>
<gene>
    <name evidence="2" type="ORF">A6M21_07515</name>
</gene>